<protein>
    <submittedName>
        <fullName evidence="4">Poly-beta-1,6-N-acetyl-D-glucosamine N-deacetylase PgaB</fullName>
    </submittedName>
</protein>
<evidence type="ECO:0000259" key="3">
    <source>
        <dbReference type="PROSITE" id="PS51677"/>
    </source>
</evidence>
<dbReference type="PROSITE" id="PS51677">
    <property type="entry name" value="NODB"/>
    <property type="match status" value="1"/>
</dbReference>
<dbReference type="GO" id="GO:0043708">
    <property type="term" value="P:cell adhesion involved in biofilm formation"/>
    <property type="evidence" value="ECO:0007669"/>
    <property type="project" value="InterPro"/>
</dbReference>
<dbReference type="OrthoDB" id="9814639at2"/>
<feature type="signal peptide" evidence="2">
    <location>
        <begin position="1"/>
        <end position="19"/>
    </location>
</feature>
<gene>
    <name evidence="4" type="primary">pgaB</name>
    <name evidence="4" type="ORF">FGL86_02770</name>
</gene>
<dbReference type="Gene3D" id="3.20.20.80">
    <property type="entry name" value="Glycosidases"/>
    <property type="match status" value="1"/>
</dbReference>
<proteinExistence type="predicted"/>
<sequence>MSKWIATLLALTLAFPAFAANEAETYSILSYHDVIDLTQTPDRKIYPQTITRDRLVKQFNLIDELGYQPISFQQILDARAGRQPLPEKAVLLTFDDGYRSVYDIIFPLLKLYDFPAVIAPVGSWMAVPAGGKVLYGDVHLPRERFMTWEQLRELQDSPLIEVASHSYDLHHGVVGNPFGNQLPAAASPKWSPGNFNGMAGYESPQEYEARVGNDLKRASAQLKEKLGQAPRILFWPYGAYSEASVELSAQAGMPYTFSLLAHINKLSDDTGQLGRFLIDQETSLETFEEYLSGDTWERKTERVVHVDLDYVYDPDPQQQSRNLDVLLDRIKRQGISTVYLQAYADADGDGVAEAMYFPNRHMPMKEDLFNRVAWQLKKRSLVKVYAWMPVMAFDLGEGQEYVSDVRSGEPNPENYRRLSPYSARNREIIGDIYEDLGLYGKFGGLLFHDDAFLSDFEDAGESASDWYRQQWDLPGDVEQIRQDDALMSRWSEQKTQFLIDFTHQLAERANYYRLVDNNKLETARNIYARPIMQPESERWFAQDLEAFGQAYDYTAVMAMPYMEGADDPDAWLKELAEKSLEQVPANKLVFELQASDWRDQTPVSSKTLAHWMDVIHEAGIDNYGYYPDDFLNGHPDTLVLRSNFSLNAQLGAAQ</sequence>
<dbReference type="SUPFAM" id="SSF88713">
    <property type="entry name" value="Glycoside hydrolase/deacetylase"/>
    <property type="match status" value="1"/>
</dbReference>
<dbReference type="Pfam" id="PF01522">
    <property type="entry name" value="Polysacc_deac_1"/>
    <property type="match status" value="1"/>
</dbReference>
<dbReference type="InterPro" id="IPR051398">
    <property type="entry name" value="Polysacch_Deacetylase"/>
</dbReference>
<dbReference type="PANTHER" id="PTHR34216">
    <property type="match status" value="1"/>
</dbReference>
<dbReference type="InterPro" id="IPR023854">
    <property type="entry name" value="PGA_deacetylase_PgaB"/>
</dbReference>
<evidence type="ECO:0000313" key="5">
    <source>
        <dbReference type="Proteomes" id="UP000321272"/>
    </source>
</evidence>
<evidence type="ECO:0000256" key="2">
    <source>
        <dbReference type="SAM" id="SignalP"/>
    </source>
</evidence>
<feature type="domain" description="NodB homology" evidence="3">
    <location>
        <begin position="88"/>
        <end position="338"/>
    </location>
</feature>
<name>A0A5B8SN19_9GAMM</name>
<keyword evidence="5" id="KW-1185">Reference proteome</keyword>
<dbReference type="InterPro" id="IPR002509">
    <property type="entry name" value="NODB_dom"/>
</dbReference>
<dbReference type="RefSeq" id="WP_147183164.1">
    <property type="nucleotide sequence ID" value="NZ_CP042382.1"/>
</dbReference>
<dbReference type="Proteomes" id="UP000321272">
    <property type="component" value="Chromosome"/>
</dbReference>
<dbReference type="PANTHER" id="PTHR34216:SF7">
    <property type="entry name" value="POLY-BETA-1,6-N-ACETYL-D-GLUCOSAMINE N-DEACETYLASE"/>
    <property type="match status" value="1"/>
</dbReference>
<dbReference type="GO" id="GO:0005975">
    <property type="term" value="P:carbohydrate metabolic process"/>
    <property type="evidence" value="ECO:0007669"/>
    <property type="project" value="InterPro"/>
</dbReference>
<dbReference type="NCBIfam" id="TIGR03938">
    <property type="entry name" value="deacetyl_PgaB"/>
    <property type="match status" value="1"/>
</dbReference>
<dbReference type="InterPro" id="IPR032772">
    <property type="entry name" value="PGA_deacetylase_PgaB_C"/>
</dbReference>
<accession>A0A5B8SN19</accession>
<evidence type="ECO:0000256" key="1">
    <source>
        <dbReference type="ARBA" id="ARBA00022729"/>
    </source>
</evidence>
<dbReference type="Gene3D" id="3.20.20.370">
    <property type="entry name" value="Glycoside hydrolase/deacetylase"/>
    <property type="match status" value="1"/>
</dbReference>
<dbReference type="AlphaFoldDB" id="A0A5B8SN19"/>
<reference evidence="4 5" key="1">
    <citation type="submission" date="2019-06" db="EMBL/GenBank/DDBJ databases">
        <title>Genome analyses of bacteria isolated from kimchi.</title>
        <authorList>
            <person name="Lee S."/>
            <person name="Ahn S."/>
            <person name="Roh S."/>
        </authorList>
    </citation>
    <scope>NUCLEOTIDE SEQUENCE [LARGE SCALE GENOMIC DNA]</scope>
    <source>
        <strain evidence="4 5">CBA4606</strain>
    </source>
</reference>
<dbReference type="Pfam" id="PF14883">
    <property type="entry name" value="GHL13"/>
    <property type="match status" value="1"/>
</dbReference>
<organism evidence="4 5">
    <name type="scientific">Pistricoccus aurantiacus</name>
    <dbReference type="NCBI Taxonomy" id="1883414"/>
    <lineage>
        <taxon>Bacteria</taxon>
        <taxon>Pseudomonadati</taxon>
        <taxon>Pseudomonadota</taxon>
        <taxon>Gammaproteobacteria</taxon>
        <taxon>Oceanospirillales</taxon>
        <taxon>Halomonadaceae</taxon>
        <taxon>Pistricoccus</taxon>
    </lineage>
</organism>
<keyword evidence="1 2" id="KW-0732">Signal</keyword>
<dbReference type="KEGG" id="paur:FGL86_02770"/>
<evidence type="ECO:0000313" key="4">
    <source>
        <dbReference type="EMBL" id="QEA38096.1"/>
    </source>
</evidence>
<feature type="chain" id="PRO_5023073713" evidence="2">
    <location>
        <begin position="20"/>
        <end position="654"/>
    </location>
</feature>
<dbReference type="GO" id="GO:0016810">
    <property type="term" value="F:hydrolase activity, acting on carbon-nitrogen (but not peptide) bonds"/>
    <property type="evidence" value="ECO:0007669"/>
    <property type="project" value="InterPro"/>
</dbReference>
<dbReference type="InterPro" id="IPR011330">
    <property type="entry name" value="Glyco_hydro/deAcase_b/a-brl"/>
</dbReference>
<dbReference type="EMBL" id="CP042382">
    <property type="protein sequence ID" value="QEA38096.1"/>
    <property type="molecule type" value="Genomic_DNA"/>
</dbReference>